<proteinExistence type="predicted"/>
<sequence>MQGCGEKRRSVTENHVKARNSKQQKSSVPLLRWDEQRDTTSAFGASSSSTLGEYRVAGTDKVSSPNFSDREMDICSPWVPIAFCYLEYRGKILDWIRSRFH</sequence>
<organism evidence="3 4">
    <name type="scientific">Araneus ventricosus</name>
    <name type="common">Orbweaver spider</name>
    <name type="synonym">Epeira ventricosa</name>
    <dbReference type="NCBI Taxonomy" id="182803"/>
    <lineage>
        <taxon>Eukaryota</taxon>
        <taxon>Metazoa</taxon>
        <taxon>Ecdysozoa</taxon>
        <taxon>Arthropoda</taxon>
        <taxon>Chelicerata</taxon>
        <taxon>Arachnida</taxon>
        <taxon>Araneae</taxon>
        <taxon>Araneomorphae</taxon>
        <taxon>Entelegynae</taxon>
        <taxon>Araneoidea</taxon>
        <taxon>Araneidae</taxon>
        <taxon>Araneus</taxon>
    </lineage>
</organism>
<evidence type="ECO:0000313" key="4">
    <source>
        <dbReference type="Proteomes" id="UP000499080"/>
    </source>
</evidence>
<name>A0A4Y2VT05_ARAVE</name>
<keyword evidence="4" id="KW-1185">Reference proteome</keyword>
<feature type="region of interest" description="Disordered" evidence="1">
    <location>
        <begin position="1"/>
        <end position="33"/>
    </location>
</feature>
<dbReference type="EMBL" id="BGPR01051597">
    <property type="protein sequence ID" value="GBO28518.1"/>
    <property type="molecule type" value="Genomic_DNA"/>
</dbReference>
<dbReference type="EMBL" id="BGPR01051600">
    <property type="protein sequence ID" value="GBO28523.1"/>
    <property type="molecule type" value="Genomic_DNA"/>
</dbReference>
<dbReference type="AlphaFoldDB" id="A0A4Y2VT05"/>
<gene>
    <name evidence="3" type="ORF">AVEN_166669_1</name>
    <name evidence="2" type="ORF">AVEN_48062_1</name>
</gene>
<feature type="compositionally biased region" description="Basic and acidic residues" evidence="1">
    <location>
        <begin position="1"/>
        <end position="16"/>
    </location>
</feature>
<reference evidence="3 4" key="1">
    <citation type="journal article" date="2019" name="Sci. Rep.">
        <title>Orb-weaving spider Araneus ventricosus genome elucidates the spidroin gene catalogue.</title>
        <authorList>
            <person name="Kono N."/>
            <person name="Nakamura H."/>
            <person name="Ohtoshi R."/>
            <person name="Moran D.A.P."/>
            <person name="Shinohara A."/>
            <person name="Yoshida Y."/>
            <person name="Fujiwara M."/>
            <person name="Mori M."/>
            <person name="Tomita M."/>
            <person name="Arakawa K."/>
        </authorList>
    </citation>
    <scope>NUCLEOTIDE SEQUENCE [LARGE SCALE GENOMIC DNA]</scope>
</reference>
<evidence type="ECO:0000313" key="3">
    <source>
        <dbReference type="EMBL" id="GBO28523.1"/>
    </source>
</evidence>
<comment type="caution">
    <text evidence="3">The sequence shown here is derived from an EMBL/GenBank/DDBJ whole genome shotgun (WGS) entry which is preliminary data.</text>
</comment>
<evidence type="ECO:0000313" key="2">
    <source>
        <dbReference type="EMBL" id="GBO28518.1"/>
    </source>
</evidence>
<dbReference type="Proteomes" id="UP000499080">
    <property type="component" value="Unassembled WGS sequence"/>
</dbReference>
<accession>A0A4Y2VT05</accession>
<protein>
    <submittedName>
        <fullName evidence="3">Uncharacterized protein</fullName>
    </submittedName>
</protein>
<evidence type="ECO:0000256" key="1">
    <source>
        <dbReference type="SAM" id="MobiDB-lite"/>
    </source>
</evidence>